<proteinExistence type="predicted"/>
<dbReference type="Gene3D" id="3.30.450.30">
    <property type="entry name" value="Dynein light chain 2a, cytoplasmic"/>
    <property type="match status" value="1"/>
</dbReference>
<evidence type="ECO:0000259" key="2">
    <source>
        <dbReference type="SMART" id="SM00960"/>
    </source>
</evidence>
<dbReference type="PANTHER" id="PTHR36222:SF1">
    <property type="entry name" value="SERINE PROTEASE INHIBITOR RV3364C"/>
    <property type="match status" value="1"/>
</dbReference>
<evidence type="ECO:0000256" key="1">
    <source>
        <dbReference type="SAM" id="MobiDB-lite"/>
    </source>
</evidence>
<accession>A0ABU7KCW3</accession>
<evidence type="ECO:0000313" key="4">
    <source>
        <dbReference type="Proteomes" id="UP001356095"/>
    </source>
</evidence>
<dbReference type="SMART" id="SM00960">
    <property type="entry name" value="Robl_LC7"/>
    <property type="match status" value="1"/>
</dbReference>
<sequence length="154" mass="15824">MSMSAGTTAGDRVTGGDEAGGETPARTLDWLLGDLVDRVAGARDALLLSADGLLLSSSPGLGREEGERLAAIASGFASLARGARSQLGASEVRQTVVEMDNVFFFVLAAGRGASLAVVAESTCDMGQAAFEVNRLVRQVGPHLSALPRRGHGRS</sequence>
<dbReference type="InterPro" id="IPR004942">
    <property type="entry name" value="Roadblock/LAMTOR2_dom"/>
</dbReference>
<dbReference type="Pfam" id="PF03259">
    <property type="entry name" value="Robl_LC7"/>
    <property type="match status" value="1"/>
</dbReference>
<name>A0ABU7KCW3_9ACTN</name>
<organism evidence="3 4">
    <name type="scientific">Nocardiopsis codii</name>
    <dbReference type="NCBI Taxonomy" id="3065942"/>
    <lineage>
        <taxon>Bacteria</taxon>
        <taxon>Bacillati</taxon>
        <taxon>Actinomycetota</taxon>
        <taxon>Actinomycetes</taxon>
        <taxon>Streptosporangiales</taxon>
        <taxon>Nocardiopsidaceae</taxon>
        <taxon>Nocardiopsis</taxon>
    </lineage>
</organism>
<dbReference type="Proteomes" id="UP001356095">
    <property type="component" value="Unassembled WGS sequence"/>
</dbReference>
<feature type="region of interest" description="Disordered" evidence="1">
    <location>
        <begin position="1"/>
        <end position="21"/>
    </location>
</feature>
<dbReference type="RefSeq" id="WP_330093832.1">
    <property type="nucleotide sequence ID" value="NZ_JAUZMY010000025.1"/>
</dbReference>
<dbReference type="PANTHER" id="PTHR36222">
    <property type="entry name" value="SERINE PROTEASE INHIBITOR RV3364C"/>
    <property type="match status" value="1"/>
</dbReference>
<feature type="domain" description="Roadblock/LAMTOR2" evidence="2">
    <location>
        <begin position="29"/>
        <end position="119"/>
    </location>
</feature>
<reference evidence="3 4" key="1">
    <citation type="submission" date="2023-08" db="EMBL/GenBank/DDBJ databases">
        <authorList>
            <person name="Girao M."/>
            <person name="Carvalho M.F."/>
        </authorList>
    </citation>
    <scope>NUCLEOTIDE SEQUENCE [LARGE SCALE GENOMIC DNA]</scope>
    <source>
        <strain evidence="3 4">CT-R113</strain>
    </source>
</reference>
<keyword evidence="4" id="KW-1185">Reference proteome</keyword>
<dbReference type="SUPFAM" id="SSF103196">
    <property type="entry name" value="Roadblock/LC7 domain"/>
    <property type="match status" value="1"/>
</dbReference>
<comment type="caution">
    <text evidence="3">The sequence shown here is derived from an EMBL/GenBank/DDBJ whole genome shotgun (WGS) entry which is preliminary data.</text>
</comment>
<protein>
    <submittedName>
        <fullName evidence="3">Roadblock/LC7 domain-containing protein</fullName>
    </submittedName>
</protein>
<dbReference type="InterPro" id="IPR053141">
    <property type="entry name" value="Mycobact_SerProt_Inhib_Rv3364c"/>
</dbReference>
<dbReference type="EMBL" id="JAUZMY010000025">
    <property type="protein sequence ID" value="MEE2040066.1"/>
    <property type="molecule type" value="Genomic_DNA"/>
</dbReference>
<gene>
    <name evidence="3" type="ORF">Q8791_22885</name>
</gene>
<evidence type="ECO:0000313" key="3">
    <source>
        <dbReference type="EMBL" id="MEE2040066.1"/>
    </source>
</evidence>